<dbReference type="Pfam" id="PF23784">
    <property type="entry name" value="Smaco_capsid"/>
    <property type="match status" value="1"/>
</dbReference>
<dbReference type="EMBL" id="MT138076">
    <property type="protein sequence ID" value="QJI53619.1"/>
    <property type="molecule type" value="Genomic_DNA"/>
</dbReference>
<accession>A0A6M3YNZ6</accession>
<reference evidence="1" key="1">
    <citation type="submission" date="2020-01" db="EMBL/GenBank/DDBJ databases">
        <title>Viral genomes from wild and zoo birds in China.</title>
        <authorList>
            <person name="Yao Y."/>
            <person name="Shan T."/>
            <person name="Yang S."/>
            <person name="Zhang W."/>
        </authorList>
    </citation>
    <scope>NUCLEOTIDE SEQUENCE</scope>
    <source>
        <strain evidence="1">W3chi090cir1</strain>
    </source>
</reference>
<dbReference type="InterPro" id="IPR057000">
    <property type="entry name" value="Smaco_capsid"/>
</dbReference>
<evidence type="ECO:0000313" key="1">
    <source>
        <dbReference type="EMBL" id="QJI53619.1"/>
    </source>
</evidence>
<protein>
    <submittedName>
        <fullName evidence="1">Capsid protein</fullName>
    </submittedName>
</protein>
<organism evidence="1">
    <name type="scientific">Smacoviridae sp</name>
    <dbReference type="NCBI Taxonomy" id="2715094"/>
    <lineage>
        <taxon>Viruses</taxon>
        <taxon>Monodnaviria</taxon>
        <taxon>Shotokuvirae</taxon>
        <taxon>Cressdnaviricota</taxon>
        <taxon>Arfiviricetes</taxon>
        <taxon>Cremevirales</taxon>
        <taxon>Smacoviridae</taxon>
    </lineage>
</organism>
<proteinExistence type="predicted"/>
<name>A0A6M3YNZ6_9VIRU</name>
<sequence length="402" mass="44528">MLPLLPMRRECLTVPCRLHLFTVRRCFTSLPPMFTICMGDNMATNYAKATYTEVYDFGTKSGQVTVVGIHTPDNARPRQMLAGFFSQFRKFRYVGAKVTIVPAAQLPADPLQISYEAGEIAIDPRDMLNPVMFHGCYGESLNQALDVAYTSTKSYPQAFSKLTDSLGVIDNPFGDDTPGTGWFGDAEDAYYAALSDPSWRKYGIQQGMRLPFLSPRVWKTATNMPLLRGEANLDGGKVGDMNSYDIMLKISNQLKAAGQAGLDADEIHDGMFFNPAMEYVTGHEDAGNLTASPTFLSAGTTKLGWLPTYTMRQVDGQFSSEIPYMAVQLPKVFMGVLILPPSYKQELYFRMSIQHYFEFKDFSTSMPIPNKAYDEGLPEQSTMSDLSIETNGSIALTTVGVS</sequence>